<organism evidence="1 2">
    <name type="scientific">Claviceps africana</name>
    <dbReference type="NCBI Taxonomy" id="83212"/>
    <lineage>
        <taxon>Eukaryota</taxon>
        <taxon>Fungi</taxon>
        <taxon>Dikarya</taxon>
        <taxon>Ascomycota</taxon>
        <taxon>Pezizomycotina</taxon>
        <taxon>Sordariomycetes</taxon>
        <taxon>Hypocreomycetidae</taxon>
        <taxon>Hypocreales</taxon>
        <taxon>Clavicipitaceae</taxon>
        <taxon>Claviceps</taxon>
    </lineage>
</organism>
<gene>
    <name evidence="1" type="ORF">E4U42_007118</name>
</gene>
<keyword evidence="2" id="KW-1185">Reference proteome</keyword>
<dbReference type="Proteomes" id="UP000811619">
    <property type="component" value="Unassembled WGS sequence"/>
</dbReference>
<comment type="caution">
    <text evidence="1">The sequence shown here is derived from an EMBL/GenBank/DDBJ whole genome shotgun (WGS) entry which is preliminary data.</text>
</comment>
<evidence type="ECO:0000313" key="2">
    <source>
        <dbReference type="Proteomes" id="UP000811619"/>
    </source>
</evidence>
<reference evidence="1" key="1">
    <citation type="journal article" date="2020" name="bioRxiv">
        <title>Whole genome comparisons of ergot fungi reveals the divergence and evolution of species within the genus Claviceps are the result of varying mechanisms driving genome evolution and host range expansion.</title>
        <authorList>
            <person name="Wyka S.A."/>
            <person name="Mondo S.J."/>
            <person name="Liu M."/>
            <person name="Dettman J."/>
            <person name="Nalam V."/>
            <person name="Broders K.D."/>
        </authorList>
    </citation>
    <scope>NUCLEOTIDE SEQUENCE</scope>
    <source>
        <strain evidence="1">CCC 489</strain>
    </source>
</reference>
<evidence type="ECO:0000313" key="1">
    <source>
        <dbReference type="EMBL" id="KAG5917768.1"/>
    </source>
</evidence>
<feature type="non-terminal residue" evidence="1">
    <location>
        <position position="58"/>
    </location>
</feature>
<accession>A0A8K0NGD4</accession>
<protein>
    <submittedName>
        <fullName evidence="1">Uncharacterized protein</fullName>
    </submittedName>
</protein>
<dbReference type="AlphaFoldDB" id="A0A8K0NGD4"/>
<dbReference type="EMBL" id="SRPY01000786">
    <property type="protein sequence ID" value="KAG5917768.1"/>
    <property type="molecule type" value="Genomic_DNA"/>
</dbReference>
<proteinExistence type="predicted"/>
<sequence>MAPAPAPGVAHLRDNEQVCDDDVRNFRQAVSSCEQFKACKPTRAMWVPAARARALCLG</sequence>
<name>A0A8K0NGD4_9HYPO</name>